<proteinExistence type="predicted"/>
<dbReference type="EMBL" id="JACGWS010000011">
    <property type="protein sequence ID" value="MBC8756382.1"/>
    <property type="molecule type" value="Genomic_DNA"/>
</dbReference>
<comment type="caution">
    <text evidence="1">The sequence shown here is derived from an EMBL/GenBank/DDBJ whole genome shotgun (WGS) entry which is preliminary data.</text>
</comment>
<accession>A0ABR7QCY2</accession>
<evidence type="ECO:0000313" key="2">
    <source>
        <dbReference type="Proteomes" id="UP000619238"/>
    </source>
</evidence>
<keyword evidence="2" id="KW-1185">Reference proteome</keyword>
<organism evidence="1 2">
    <name type="scientific">Kordia aestuariivivens</name>
    <dbReference type="NCBI Taxonomy" id="2759037"/>
    <lineage>
        <taxon>Bacteria</taxon>
        <taxon>Pseudomonadati</taxon>
        <taxon>Bacteroidota</taxon>
        <taxon>Flavobacteriia</taxon>
        <taxon>Flavobacteriales</taxon>
        <taxon>Flavobacteriaceae</taxon>
        <taxon>Kordia</taxon>
    </lineage>
</organism>
<gene>
    <name evidence="1" type="ORF">H2O64_17030</name>
</gene>
<name>A0ABR7QCY2_9FLAO</name>
<dbReference type="Proteomes" id="UP000619238">
    <property type="component" value="Unassembled WGS sequence"/>
</dbReference>
<evidence type="ECO:0000313" key="1">
    <source>
        <dbReference type="EMBL" id="MBC8756382.1"/>
    </source>
</evidence>
<dbReference type="RefSeq" id="WP_187563420.1">
    <property type="nucleotide sequence ID" value="NZ_JACGWS010000011.1"/>
</dbReference>
<protein>
    <recommendedName>
        <fullName evidence="3">Nif11 domain-containing protein</fullName>
    </recommendedName>
</protein>
<sequence length="110" mass="12769">MTEDATGCKTMSQDDFLKIIENNPILKEKLEQIGIDQDLEGLNITLNYSDLLTKDEKKSLKKQFKKFGFNPKKDADHWYIKFGSRNGDFFVCLSDVVCDNCYKGLLDYRK</sequence>
<reference evidence="1 2" key="1">
    <citation type="submission" date="2020-07" db="EMBL/GenBank/DDBJ databases">
        <title>Description of Kordia aestuariivivens sp. nov., isolated from a tidal flat.</title>
        <authorList>
            <person name="Park S."/>
            <person name="Yoon J.-H."/>
        </authorList>
    </citation>
    <scope>NUCLEOTIDE SEQUENCE [LARGE SCALE GENOMIC DNA]</scope>
    <source>
        <strain evidence="1 2">YSTF-M3</strain>
    </source>
</reference>
<evidence type="ECO:0008006" key="3">
    <source>
        <dbReference type="Google" id="ProtNLM"/>
    </source>
</evidence>